<dbReference type="InterPro" id="IPR053143">
    <property type="entry name" value="Arylsulfate_ST"/>
</dbReference>
<protein>
    <submittedName>
        <fullName evidence="1">Uu.00g109030.m01.CDS01</fullName>
    </submittedName>
</protein>
<accession>A0AAI8YG55</accession>
<dbReference type="PANTHER" id="PTHR35340">
    <property type="entry name" value="PQQ ENZYME REPEAT PROTEIN-RELATED"/>
    <property type="match status" value="1"/>
</dbReference>
<dbReference type="PANTHER" id="PTHR35340:SF5">
    <property type="entry name" value="ASST-DOMAIN-CONTAINING PROTEIN"/>
    <property type="match status" value="1"/>
</dbReference>
<reference evidence="1" key="1">
    <citation type="submission" date="2023-10" db="EMBL/GenBank/DDBJ databases">
        <authorList>
            <person name="Hackl T."/>
        </authorList>
    </citation>
    <scope>NUCLEOTIDE SEQUENCE</scope>
</reference>
<proteinExistence type="predicted"/>
<dbReference type="EMBL" id="CAUWAG010000006">
    <property type="protein sequence ID" value="CAJ2503509.1"/>
    <property type="molecule type" value="Genomic_DNA"/>
</dbReference>
<dbReference type="AlphaFoldDB" id="A0AAI8YG55"/>
<gene>
    <name evidence="1" type="ORF">KHLLAP_LOCUS3977</name>
</gene>
<name>A0AAI8YG55_9PEZI</name>
<dbReference type="Proteomes" id="UP001295740">
    <property type="component" value="Unassembled WGS sequence"/>
</dbReference>
<organism evidence="1 2">
    <name type="scientific">Anthostomella pinea</name>
    <dbReference type="NCBI Taxonomy" id="933095"/>
    <lineage>
        <taxon>Eukaryota</taxon>
        <taxon>Fungi</taxon>
        <taxon>Dikarya</taxon>
        <taxon>Ascomycota</taxon>
        <taxon>Pezizomycotina</taxon>
        <taxon>Sordariomycetes</taxon>
        <taxon>Xylariomycetidae</taxon>
        <taxon>Xylariales</taxon>
        <taxon>Xylariaceae</taxon>
        <taxon>Anthostomella</taxon>
    </lineage>
</organism>
<keyword evidence="2" id="KW-1185">Reference proteome</keyword>
<dbReference type="InterPro" id="IPR039535">
    <property type="entry name" value="ASST-like"/>
</dbReference>
<dbReference type="Pfam" id="PF14269">
    <property type="entry name" value="Arylsulfotran_2"/>
    <property type="match status" value="1"/>
</dbReference>
<comment type="caution">
    <text evidence="1">The sequence shown here is derived from an EMBL/GenBank/DDBJ whole genome shotgun (WGS) entry which is preliminary data.</text>
</comment>
<evidence type="ECO:0000313" key="1">
    <source>
        <dbReference type="EMBL" id="CAJ2503509.1"/>
    </source>
</evidence>
<evidence type="ECO:0000313" key="2">
    <source>
        <dbReference type="Proteomes" id="UP001295740"/>
    </source>
</evidence>
<sequence length="501" mass="55730">MKISCIAKFVAAGFPIYALADAAAYSNDLRYERAYYGKYPAQQYISAGELKAPHVDVLRTPQATILDSKANLIWTTEWQGQQLYNLMVQRYRGEDYLTFWSGNDAVGGHGAGQIQMLDKHYNHFKEIKAANGLDADLHDFRITEAGTAMITVYEVVQADLNEAGKPHYGPVWDCLVQEIDLETGEALFQWRALDHLTVGDSLRAISDDGEGDSLYDFFHMNSIDKDARGNYLVSSRYAHSLTYINGSDGEVIWILGGKRNTTITIFDNGVDDPHPTRADTRGLKVRVDEQAMTATVVTEYHNPHGVHGLSQGSFQTLPNGNVLLGYGNAAAYTEFAPDGTALCDTHFAPENRFGSGEVQSYRVYKYEWHGWPTTKPDVVIGRKGYKSWGVYVSWNGATEVSRWVLQGSDGRQGAEEIWKDLASERKVDFETEFDLRVTYPRYLRAAAVDATGRTLDVSEPVDGRDVKGEVSYGNHEAYAAVMMMANPLSGVGISSDDLFRV</sequence>